<dbReference type="Proteomes" id="UP001064048">
    <property type="component" value="Chromosome 4"/>
</dbReference>
<gene>
    <name evidence="1" type="ORF">MSG28_002988</name>
</gene>
<name>A0ACC0JKI2_CHOFU</name>
<protein>
    <submittedName>
        <fullName evidence="1">Uncharacterized protein</fullName>
    </submittedName>
</protein>
<reference evidence="1 2" key="1">
    <citation type="journal article" date="2022" name="Genome Biol. Evol.">
        <title>The Spruce Budworm Genome: Reconstructing the Evolutionary History of Antifreeze Proteins.</title>
        <authorList>
            <person name="Beliveau C."/>
            <person name="Gagne P."/>
            <person name="Picq S."/>
            <person name="Vernygora O."/>
            <person name="Keeling C.I."/>
            <person name="Pinkney K."/>
            <person name="Doucet D."/>
            <person name="Wen F."/>
            <person name="Johnston J.S."/>
            <person name="Maaroufi H."/>
            <person name="Boyle B."/>
            <person name="Laroche J."/>
            <person name="Dewar K."/>
            <person name="Juretic N."/>
            <person name="Blackburn G."/>
            <person name="Nisole A."/>
            <person name="Brunet B."/>
            <person name="Brandao M."/>
            <person name="Lumley L."/>
            <person name="Duan J."/>
            <person name="Quan G."/>
            <person name="Lucarotti C.J."/>
            <person name="Roe A.D."/>
            <person name="Sperling F.A.H."/>
            <person name="Levesque R.C."/>
            <person name="Cusson M."/>
        </authorList>
    </citation>
    <scope>NUCLEOTIDE SEQUENCE [LARGE SCALE GENOMIC DNA]</scope>
    <source>
        <strain evidence="1">Glfc:IPQL:Cfum</strain>
    </source>
</reference>
<dbReference type="EMBL" id="CM046104">
    <property type="protein sequence ID" value="KAI8424531.1"/>
    <property type="molecule type" value="Genomic_DNA"/>
</dbReference>
<comment type="caution">
    <text evidence="1">The sequence shown here is derived from an EMBL/GenBank/DDBJ whole genome shotgun (WGS) entry which is preliminary data.</text>
</comment>
<evidence type="ECO:0000313" key="2">
    <source>
        <dbReference type="Proteomes" id="UP001064048"/>
    </source>
</evidence>
<organism evidence="1 2">
    <name type="scientific">Choristoneura fumiferana</name>
    <name type="common">Spruce budworm moth</name>
    <name type="synonym">Archips fumiferana</name>
    <dbReference type="NCBI Taxonomy" id="7141"/>
    <lineage>
        <taxon>Eukaryota</taxon>
        <taxon>Metazoa</taxon>
        <taxon>Ecdysozoa</taxon>
        <taxon>Arthropoda</taxon>
        <taxon>Hexapoda</taxon>
        <taxon>Insecta</taxon>
        <taxon>Pterygota</taxon>
        <taxon>Neoptera</taxon>
        <taxon>Endopterygota</taxon>
        <taxon>Lepidoptera</taxon>
        <taxon>Glossata</taxon>
        <taxon>Ditrysia</taxon>
        <taxon>Tortricoidea</taxon>
        <taxon>Tortricidae</taxon>
        <taxon>Tortricinae</taxon>
        <taxon>Choristoneura</taxon>
    </lineage>
</organism>
<evidence type="ECO:0000313" key="1">
    <source>
        <dbReference type="EMBL" id="KAI8424531.1"/>
    </source>
</evidence>
<proteinExistence type="predicted"/>
<keyword evidence="2" id="KW-1185">Reference proteome</keyword>
<accession>A0ACC0JKI2</accession>
<sequence length="107" mass="12551">MVCNIKKQRRKRQKLLIIDLFLDFAKNTTLHGLRYITEYLRVDTGVPGEFGMVCNIKKQRRKRQKLLIIDLFLDFAKNTTLHGLRYITENILGYHVSAKLGTMFVAH</sequence>